<name>A0A4Y2STC9_ARAVE</name>
<comment type="caution">
    <text evidence="1">The sequence shown here is derived from an EMBL/GenBank/DDBJ whole genome shotgun (WGS) entry which is preliminary data.</text>
</comment>
<evidence type="ECO:0000313" key="1">
    <source>
        <dbReference type="EMBL" id="GBN91564.1"/>
    </source>
</evidence>
<dbReference type="Proteomes" id="UP000499080">
    <property type="component" value="Unassembled WGS sequence"/>
</dbReference>
<dbReference type="PANTHER" id="PTHR46114:SF1">
    <property type="entry name" value="ZAD DOMAIN-CONTAINING PROTEIN"/>
    <property type="match status" value="1"/>
</dbReference>
<proteinExistence type="predicted"/>
<dbReference type="AlphaFoldDB" id="A0A4Y2STC9"/>
<dbReference type="EMBL" id="BGPR01023948">
    <property type="protein sequence ID" value="GBN91564.1"/>
    <property type="molecule type" value="Genomic_DNA"/>
</dbReference>
<gene>
    <name evidence="1" type="ORF">AVEN_181960_1</name>
</gene>
<protein>
    <submittedName>
        <fullName evidence="1">Uncharacterized protein</fullName>
    </submittedName>
</protein>
<sequence>MPGTKKILHEPFVNPQCVFLPPLHIKLGLMKIFVKALGKEGVAFLHLRNKFTHLSEAKVKEGDFIRPQIKAVFRDEEFEKNCQKQKKQPGWHSNQCAHISLEISKLKTMKILLVTW</sequence>
<organism evidence="1 2">
    <name type="scientific">Araneus ventricosus</name>
    <name type="common">Orbweaver spider</name>
    <name type="synonym">Epeira ventricosa</name>
    <dbReference type="NCBI Taxonomy" id="182803"/>
    <lineage>
        <taxon>Eukaryota</taxon>
        <taxon>Metazoa</taxon>
        <taxon>Ecdysozoa</taxon>
        <taxon>Arthropoda</taxon>
        <taxon>Chelicerata</taxon>
        <taxon>Arachnida</taxon>
        <taxon>Araneae</taxon>
        <taxon>Araneomorphae</taxon>
        <taxon>Entelegynae</taxon>
        <taxon>Araneoidea</taxon>
        <taxon>Araneidae</taxon>
        <taxon>Araneus</taxon>
    </lineage>
</organism>
<evidence type="ECO:0000313" key="2">
    <source>
        <dbReference type="Proteomes" id="UP000499080"/>
    </source>
</evidence>
<keyword evidence="2" id="KW-1185">Reference proteome</keyword>
<dbReference type="OrthoDB" id="7549893at2759"/>
<accession>A0A4Y2STC9</accession>
<dbReference type="PANTHER" id="PTHR46114">
    <property type="entry name" value="APPLE DOMAIN-CONTAINING PROTEIN"/>
    <property type="match status" value="1"/>
</dbReference>
<reference evidence="1 2" key="1">
    <citation type="journal article" date="2019" name="Sci. Rep.">
        <title>Orb-weaving spider Araneus ventricosus genome elucidates the spidroin gene catalogue.</title>
        <authorList>
            <person name="Kono N."/>
            <person name="Nakamura H."/>
            <person name="Ohtoshi R."/>
            <person name="Moran D.A.P."/>
            <person name="Shinohara A."/>
            <person name="Yoshida Y."/>
            <person name="Fujiwara M."/>
            <person name="Mori M."/>
            <person name="Tomita M."/>
            <person name="Arakawa K."/>
        </authorList>
    </citation>
    <scope>NUCLEOTIDE SEQUENCE [LARGE SCALE GENOMIC DNA]</scope>
</reference>